<reference evidence="3" key="2">
    <citation type="submission" date="2020-05" db="UniProtKB">
        <authorList>
            <consortium name="EnsemblMetazoa"/>
        </authorList>
    </citation>
    <scope>IDENTIFICATION</scope>
</reference>
<evidence type="ECO:0000313" key="3">
    <source>
        <dbReference type="EnsemblMetazoa" id="ASIC010467-PA"/>
    </source>
</evidence>
<name>A0A084VXN2_ANOSI</name>
<sequence length="72" mass="8034">MIKRINTPPQNPPRGDVDHTACLWPRSITFIGVPRCQEPPPQQDEIGSYSDLSHPHNPVPITFAEDAETFVA</sequence>
<evidence type="ECO:0000313" key="2">
    <source>
        <dbReference type="EMBL" id="KFB42726.1"/>
    </source>
</evidence>
<protein>
    <submittedName>
        <fullName evidence="2 3">(NiFe) hydrogenase maturation protein HypF</fullName>
    </submittedName>
</protein>
<dbReference type="EMBL" id="ATLV01018104">
    <property type="status" value="NOT_ANNOTATED_CDS"/>
    <property type="molecule type" value="Genomic_DNA"/>
</dbReference>
<feature type="region of interest" description="Disordered" evidence="1">
    <location>
        <begin position="34"/>
        <end position="58"/>
    </location>
</feature>
<dbReference type="Proteomes" id="UP000030765">
    <property type="component" value="Unassembled WGS sequence"/>
</dbReference>
<organism evidence="2">
    <name type="scientific">Anopheles sinensis</name>
    <name type="common">Mosquito</name>
    <dbReference type="NCBI Taxonomy" id="74873"/>
    <lineage>
        <taxon>Eukaryota</taxon>
        <taxon>Metazoa</taxon>
        <taxon>Ecdysozoa</taxon>
        <taxon>Arthropoda</taxon>
        <taxon>Hexapoda</taxon>
        <taxon>Insecta</taxon>
        <taxon>Pterygota</taxon>
        <taxon>Neoptera</taxon>
        <taxon>Endopterygota</taxon>
        <taxon>Diptera</taxon>
        <taxon>Nematocera</taxon>
        <taxon>Culicoidea</taxon>
        <taxon>Culicidae</taxon>
        <taxon>Anophelinae</taxon>
        <taxon>Anopheles</taxon>
    </lineage>
</organism>
<dbReference type="AlphaFoldDB" id="A0A084VXN2"/>
<evidence type="ECO:0000256" key="1">
    <source>
        <dbReference type="SAM" id="MobiDB-lite"/>
    </source>
</evidence>
<reference evidence="2 4" key="1">
    <citation type="journal article" date="2014" name="BMC Genomics">
        <title>Genome sequence of Anopheles sinensis provides insight into genetics basis of mosquito competence for malaria parasites.</title>
        <authorList>
            <person name="Zhou D."/>
            <person name="Zhang D."/>
            <person name="Ding G."/>
            <person name="Shi L."/>
            <person name="Hou Q."/>
            <person name="Ye Y."/>
            <person name="Xu Y."/>
            <person name="Zhou H."/>
            <person name="Xiong C."/>
            <person name="Li S."/>
            <person name="Yu J."/>
            <person name="Hong S."/>
            <person name="Yu X."/>
            <person name="Zou P."/>
            <person name="Chen C."/>
            <person name="Chang X."/>
            <person name="Wang W."/>
            <person name="Lv Y."/>
            <person name="Sun Y."/>
            <person name="Ma L."/>
            <person name="Shen B."/>
            <person name="Zhu C."/>
        </authorList>
    </citation>
    <scope>NUCLEOTIDE SEQUENCE [LARGE SCALE GENOMIC DNA]</scope>
</reference>
<dbReference type="EMBL" id="KE525212">
    <property type="protein sequence ID" value="KFB42726.1"/>
    <property type="molecule type" value="Genomic_DNA"/>
</dbReference>
<evidence type="ECO:0000313" key="4">
    <source>
        <dbReference type="Proteomes" id="UP000030765"/>
    </source>
</evidence>
<accession>A0A084VXN2</accession>
<keyword evidence="4" id="KW-1185">Reference proteome</keyword>
<gene>
    <name evidence="2" type="ORF">ZHAS_00010467</name>
</gene>
<dbReference type="EnsemblMetazoa" id="ASIC010467-RA">
    <property type="protein sequence ID" value="ASIC010467-PA"/>
    <property type="gene ID" value="ASIC010467"/>
</dbReference>
<dbReference type="VEuPathDB" id="VectorBase:ASIC010467"/>
<proteinExistence type="predicted"/>